<keyword evidence="3" id="KW-1185">Reference proteome</keyword>
<dbReference type="PIRSF" id="PIRSF020269">
    <property type="entry name" value="DUF1121"/>
    <property type="match status" value="1"/>
</dbReference>
<accession>A0ABM9UQC3</accession>
<comment type="caution">
    <text evidence="2">The sequence shown here is derived from an EMBL/GenBank/DDBJ whole genome shotgun (WGS) entry which is preliminary data.</text>
</comment>
<protein>
    <submittedName>
        <fullName evidence="2">Uncharacterized ACR, YkgG family COG1556</fullName>
    </submittedName>
</protein>
<proteinExistence type="predicted"/>
<evidence type="ECO:0000313" key="3">
    <source>
        <dbReference type="Proteomes" id="UP000095488"/>
    </source>
</evidence>
<dbReference type="InterPro" id="IPR009501">
    <property type="entry name" value="UCP020269"/>
</dbReference>
<evidence type="ECO:0000259" key="1">
    <source>
        <dbReference type="Pfam" id="PF02589"/>
    </source>
</evidence>
<dbReference type="Proteomes" id="UP000095488">
    <property type="component" value="Unassembled WGS sequence"/>
</dbReference>
<evidence type="ECO:0000313" key="2">
    <source>
        <dbReference type="EMBL" id="CUN89085.1"/>
    </source>
</evidence>
<dbReference type="InterPro" id="IPR003741">
    <property type="entry name" value="LUD_dom"/>
</dbReference>
<gene>
    <name evidence="2" type="ORF">ERS852473_01344</name>
</gene>
<reference evidence="2 3" key="1">
    <citation type="submission" date="2015-09" db="EMBL/GenBank/DDBJ databases">
        <authorList>
            <consortium name="Pathogen Informatics"/>
        </authorList>
    </citation>
    <scope>NUCLEOTIDE SEQUENCE [LARGE SCALE GENOMIC DNA]</scope>
    <source>
        <strain evidence="2 3">2789STDY5834858</strain>
    </source>
</reference>
<dbReference type="EMBL" id="CYZR01000004">
    <property type="protein sequence ID" value="CUN89085.1"/>
    <property type="molecule type" value="Genomic_DNA"/>
</dbReference>
<dbReference type="RefSeq" id="WP_055258871.1">
    <property type="nucleotide sequence ID" value="NZ_CABIXL010000004.1"/>
</dbReference>
<dbReference type="PANTHER" id="PTHR36179:SF2">
    <property type="entry name" value="LUD DOMAIN-CONTAINING PROTEIN"/>
    <property type="match status" value="1"/>
</dbReference>
<organism evidence="2 3">
    <name type="scientific">Sarcina ventriculi</name>
    <name type="common">Clostridium ventriculi</name>
    <dbReference type="NCBI Taxonomy" id="1267"/>
    <lineage>
        <taxon>Bacteria</taxon>
        <taxon>Bacillati</taxon>
        <taxon>Bacillota</taxon>
        <taxon>Clostridia</taxon>
        <taxon>Eubacteriales</taxon>
        <taxon>Clostridiaceae</taxon>
        <taxon>Sarcina</taxon>
    </lineage>
</organism>
<dbReference type="PANTHER" id="PTHR36179">
    <property type="entry name" value="LUD_DOM DOMAIN-CONTAINING PROTEIN"/>
    <property type="match status" value="1"/>
</dbReference>
<sequence>MNDDIKWLNEIRIKKTIKALNDNGMEACLVSDKESLINKIDEILKEGSSVTLGGTMTAFEVGIVDHLKSGRFEYYDRYKENLTEEERKDIYRQAFSCDGYITGSNAITEDGELYNVDGNGNRVAAMIYGPDKVIVIAGVNKIVKDLNEAKSRVERIAAPANGKRLNRKTPCAKVGYCMDCKSPERMCREYTVIKRPIPGRIHVIFLNEELGY</sequence>
<dbReference type="InterPro" id="IPR037171">
    <property type="entry name" value="NagB/RpiA_transferase-like"/>
</dbReference>
<dbReference type="Gene3D" id="3.40.50.10420">
    <property type="entry name" value="NagB/RpiA/CoA transferase-like"/>
    <property type="match status" value="1"/>
</dbReference>
<name>A0ABM9UQC3_SARVE</name>
<dbReference type="SUPFAM" id="SSF100950">
    <property type="entry name" value="NagB/RpiA/CoA transferase-like"/>
    <property type="match status" value="1"/>
</dbReference>
<feature type="domain" description="LUD" evidence="1">
    <location>
        <begin position="13"/>
        <end position="206"/>
    </location>
</feature>
<dbReference type="Pfam" id="PF02589">
    <property type="entry name" value="LUD_dom"/>
    <property type="match status" value="1"/>
</dbReference>
<dbReference type="InterPro" id="IPR024185">
    <property type="entry name" value="FTHF_cligase-like_sf"/>
</dbReference>